<evidence type="ECO:0000256" key="4">
    <source>
        <dbReference type="ARBA" id="ARBA00023157"/>
    </source>
</evidence>
<dbReference type="EMBL" id="FN648486">
    <property type="protein sequence ID" value="CBJ25501.1"/>
    <property type="molecule type" value="Genomic_DNA"/>
</dbReference>
<evidence type="ECO:0000313" key="9">
    <source>
        <dbReference type="EMBL" id="CBJ25501.1"/>
    </source>
</evidence>
<keyword evidence="7" id="KW-0812">Transmembrane</keyword>
<dbReference type="OMA" id="TDECATH"/>
<dbReference type="FunFam" id="2.10.25.10:FF:000038">
    <property type="entry name" value="Fibrillin 2"/>
    <property type="match status" value="2"/>
</dbReference>
<proteinExistence type="predicted"/>
<dbReference type="Pfam" id="PF07645">
    <property type="entry name" value="EGF_CA"/>
    <property type="match status" value="1"/>
</dbReference>
<evidence type="ECO:0000256" key="6">
    <source>
        <dbReference type="SAM" id="MobiDB-lite"/>
    </source>
</evidence>
<evidence type="ECO:0000256" key="3">
    <source>
        <dbReference type="ARBA" id="ARBA00022737"/>
    </source>
</evidence>
<dbReference type="PANTHER" id="PTHR24050">
    <property type="entry name" value="PA14 DOMAIN-CONTAINING PROTEIN"/>
    <property type="match status" value="1"/>
</dbReference>
<keyword evidence="4" id="KW-1015">Disulfide bond</keyword>
<accession>D7FVY1</accession>
<dbReference type="PROSITE" id="PS01187">
    <property type="entry name" value="EGF_CA"/>
    <property type="match status" value="2"/>
</dbReference>
<evidence type="ECO:0000259" key="8">
    <source>
        <dbReference type="PROSITE" id="PS50026"/>
    </source>
</evidence>
<dbReference type="InterPro" id="IPR018097">
    <property type="entry name" value="EGF_Ca-bd_CS"/>
</dbReference>
<keyword evidence="1 5" id="KW-0245">EGF-like domain</keyword>
<feature type="compositionally biased region" description="Acidic residues" evidence="6">
    <location>
        <begin position="448"/>
        <end position="459"/>
    </location>
</feature>
<feature type="region of interest" description="Disordered" evidence="6">
    <location>
        <begin position="443"/>
        <end position="464"/>
    </location>
</feature>
<evidence type="ECO:0000313" key="10">
    <source>
        <dbReference type="Proteomes" id="UP000002630"/>
    </source>
</evidence>
<dbReference type="InterPro" id="IPR049883">
    <property type="entry name" value="NOTCH1_EGF-like"/>
</dbReference>
<evidence type="ECO:0000256" key="2">
    <source>
        <dbReference type="ARBA" id="ARBA00022729"/>
    </source>
</evidence>
<dbReference type="STRING" id="2880.D7FVY1"/>
<keyword evidence="3" id="KW-0677">Repeat</keyword>
<keyword evidence="7" id="KW-1133">Transmembrane helix</keyword>
<evidence type="ECO:0000256" key="7">
    <source>
        <dbReference type="SAM" id="Phobius"/>
    </source>
</evidence>
<dbReference type="InterPro" id="IPR052235">
    <property type="entry name" value="Nephronectin_domain"/>
</dbReference>
<dbReference type="PROSITE" id="PS00010">
    <property type="entry name" value="ASX_HYDROXYL"/>
    <property type="match status" value="2"/>
</dbReference>
<dbReference type="OrthoDB" id="41109at2759"/>
<dbReference type="Pfam" id="PF12947">
    <property type="entry name" value="EGF_3"/>
    <property type="match status" value="1"/>
</dbReference>
<dbReference type="SMART" id="SM00181">
    <property type="entry name" value="EGF"/>
    <property type="match status" value="3"/>
</dbReference>
<organism evidence="9 10">
    <name type="scientific">Ectocarpus siliculosus</name>
    <name type="common">Brown alga</name>
    <name type="synonym">Conferva siliculosa</name>
    <dbReference type="NCBI Taxonomy" id="2880"/>
    <lineage>
        <taxon>Eukaryota</taxon>
        <taxon>Sar</taxon>
        <taxon>Stramenopiles</taxon>
        <taxon>Ochrophyta</taxon>
        <taxon>PX clade</taxon>
        <taxon>Phaeophyceae</taxon>
        <taxon>Ectocarpales</taxon>
        <taxon>Ectocarpaceae</taxon>
        <taxon>Ectocarpus</taxon>
    </lineage>
</organism>
<sequence>MFFDYTGEGQNRKVGKFTAKATVTRVRPSGEDLTQCYYIPYEIKDTDECRLEEGHPMRHKCHRSTVCINTVGSYECGCAAGYWGEEESGSPSLDKPIKSEDGACGGENSTESCCGTFGYMKERRAACVEDFKCTNDPCKGNTCDDSTSLCSAGQGYKGYECRCKDGFKKDERGDCVRDVRKFENPCRNNTCPYHCRCSVEGDAYKCEPRHGYKAYIDGETVPSDYYETIAGGKRLDKITRCVDKRTPDFTIRGPNPSVYRQGDSYEELGVTIDDRNDDESERKIGIQYSTPPGAYLKKTGEFTVRYVLENRLLEGDGTISKIRKVEVLDVDECTYTGRHAEFRHACSPEAECHNTDGGYECLCAEGYAGDGLTTGQGCVDVTPPTITCRGPGCHTANFRACNSVGMMSEDGSKKTLTAALDDAAIESYIKLLKGDLCGHGDEAAPGAADDDDFEGEGDASDSREWKPEVCFTASDVEYGGRVVDLTANITRGALEKIPGRERMWRVPHNVKDASGNSAKVFYYNIAVEEVDVLESLQGSAEILQQEMSELFFMRIAVAALLVLLLFPLVWRVLMFVRVVLAAAKVVFFPYSMISSREDFKLG</sequence>
<comment type="caution">
    <text evidence="5">Lacks conserved residue(s) required for the propagation of feature annotation.</text>
</comment>
<dbReference type="PROSITE" id="PS50026">
    <property type="entry name" value="EGF_3"/>
    <property type="match status" value="2"/>
</dbReference>
<dbReference type="eggNOG" id="KOG1217">
    <property type="taxonomic scope" value="Eukaryota"/>
</dbReference>
<dbReference type="InterPro" id="IPR001881">
    <property type="entry name" value="EGF-like_Ca-bd_dom"/>
</dbReference>
<reference evidence="9 10" key="1">
    <citation type="journal article" date="2010" name="Nature">
        <title>The Ectocarpus genome and the independent evolution of multicellularity in brown algae.</title>
        <authorList>
            <person name="Cock J.M."/>
            <person name="Sterck L."/>
            <person name="Rouze P."/>
            <person name="Scornet D."/>
            <person name="Allen A.E."/>
            <person name="Amoutzias G."/>
            <person name="Anthouard V."/>
            <person name="Artiguenave F."/>
            <person name="Aury J.M."/>
            <person name="Badger J.H."/>
            <person name="Beszteri B."/>
            <person name="Billiau K."/>
            <person name="Bonnet E."/>
            <person name="Bothwell J.H."/>
            <person name="Bowler C."/>
            <person name="Boyen C."/>
            <person name="Brownlee C."/>
            <person name="Carrano C.J."/>
            <person name="Charrier B."/>
            <person name="Cho G.Y."/>
            <person name="Coelho S.M."/>
            <person name="Collen J."/>
            <person name="Corre E."/>
            <person name="Da Silva C."/>
            <person name="Delage L."/>
            <person name="Delaroque N."/>
            <person name="Dittami S.M."/>
            <person name="Doulbeau S."/>
            <person name="Elias M."/>
            <person name="Farnham G."/>
            <person name="Gachon C.M."/>
            <person name="Gschloessl B."/>
            <person name="Heesch S."/>
            <person name="Jabbari K."/>
            <person name="Jubin C."/>
            <person name="Kawai H."/>
            <person name="Kimura K."/>
            <person name="Kloareg B."/>
            <person name="Kupper F.C."/>
            <person name="Lang D."/>
            <person name="Le Bail A."/>
            <person name="Leblanc C."/>
            <person name="Lerouge P."/>
            <person name="Lohr M."/>
            <person name="Lopez P.J."/>
            <person name="Martens C."/>
            <person name="Maumus F."/>
            <person name="Michel G."/>
            <person name="Miranda-Saavedra D."/>
            <person name="Morales J."/>
            <person name="Moreau H."/>
            <person name="Motomura T."/>
            <person name="Nagasato C."/>
            <person name="Napoli C.A."/>
            <person name="Nelson D.R."/>
            <person name="Nyvall-Collen P."/>
            <person name="Peters A.F."/>
            <person name="Pommier C."/>
            <person name="Potin P."/>
            <person name="Poulain J."/>
            <person name="Quesneville H."/>
            <person name="Read B."/>
            <person name="Rensing S.A."/>
            <person name="Ritter A."/>
            <person name="Rousvoal S."/>
            <person name="Samanta M."/>
            <person name="Samson G."/>
            <person name="Schroeder D.C."/>
            <person name="Segurens B."/>
            <person name="Strittmatter M."/>
            <person name="Tonon T."/>
            <person name="Tregear J.W."/>
            <person name="Valentin K."/>
            <person name="von Dassow P."/>
            <person name="Yamagishi T."/>
            <person name="Van de Peer Y."/>
            <person name="Wincker P."/>
        </authorList>
    </citation>
    <scope>NUCLEOTIDE SEQUENCE [LARGE SCALE GENOMIC DNA]</scope>
    <source>
        <strain evidence="10">Ec32 / CCAP1310/4</strain>
    </source>
</reference>
<evidence type="ECO:0000256" key="5">
    <source>
        <dbReference type="PROSITE-ProRule" id="PRU00076"/>
    </source>
</evidence>
<dbReference type="GO" id="GO:0005509">
    <property type="term" value="F:calcium ion binding"/>
    <property type="evidence" value="ECO:0007669"/>
    <property type="project" value="InterPro"/>
</dbReference>
<dbReference type="InterPro" id="IPR000742">
    <property type="entry name" value="EGF"/>
</dbReference>
<feature type="domain" description="EGF-like" evidence="8">
    <location>
        <begin position="329"/>
        <end position="373"/>
    </location>
</feature>
<dbReference type="AlphaFoldDB" id="D7FVY1"/>
<keyword evidence="2" id="KW-0732">Signal</keyword>
<dbReference type="PANTHER" id="PTHR24050:SF28">
    <property type="entry name" value="UROMODULIN-LIKE"/>
    <property type="match status" value="1"/>
</dbReference>
<feature type="transmembrane region" description="Helical" evidence="7">
    <location>
        <begin position="551"/>
        <end position="569"/>
    </location>
</feature>
<dbReference type="EMBL" id="FN649727">
    <property type="protein sequence ID" value="CBJ25501.1"/>
    <property type="molecule type" value="Genomic_DNA"/>
</dbReference>
<keyword evidence="10" id="KW-1185">Reference proteome</keyword>
<dbReference type="SUPFAM" id="SSF57196">
    <property type="entry name" value="EGF/Laminin"/>
    <property type="match status" value="2"/>
</dbReference>
<keyword evidence="7" id="KW-0472">Membrane</keyword>
<dbReference type="Gene3D" id="2.10.25.10">
    <property type="entry name" value="Laminin"/>
    <property type="match status" value="2"/>
</dbReference>
<dbReference type="InterPro" id="IPR000152">
    <property type="entry name" value="EGF-type_Asp/Asn_hydroxyl_site"/>
</dbReference>
<dbReference type="Proteomes" id="UP000002630">
    <property type="component" value="Linkage Group LG02"/>
</dbReference>
<evidence type="ECO:0000256" key="1">
    <source>
        <dbReference type="ARBA" id="ARBA00022536"/>
    </source>
</evidence>
<dbReference type="InParanoid" id="D7FVY1"/>
<feature type="domain" description="EGF-like" evidence="8">
    <location>
        <begin position="45"/>
        <end position="85"/>
    </location>
</feature>
<name>D7FVY1_ECTSI</name>
<gene>
    <name evidence="9" type="ORF">Esi_0003_0105</name>
</gene>
<dbReference type="InterPro" id="IPR024731">
    <property type="entry name" value="NELL2-like_EGF"/>
</dbReference>
<dbReference type="PROSITE" id="PS01186">
    <property type="entry name" value="EGF_2"/>
    <property type="match status" value="1"/>
</dbReference>
<dbReference type="CDD" id="cd00054">
    <property type="entry name" value="EGF_CA"/>
    <property type="match status" value="2"/>
</dbReference>
<protein>
    <recommendedName>
        <fullName evidence="8">EGF-like domain-containing protein</fullName>
    </recommendedName>
</protein>
<dbReference type="SMART" id="SM00179">
    <property type="entry name" value="EGF_CA"/>
    <property type="match status" value="2"/>
</dbReference>